<keyword evidence="4" id="KW-1185">Reference proteome</keyword>
<keyword evidence="2" id="KW-0812">Transmembrane</keyword>
<feature type="transmembrane region" description="Helical" evidence="2">
    <location>
        <begin position="132"/>
        <end position="151"/>
    </location>
</feature>
<keyword evidence="2" id="KW-0472">Membrane</keyword>
<feature type="transmembrane region" description="Helical" evidence="2">
    <location>
        <begin position="98"/>
        <end position="120"/>
    </location>
</feature>
<keyword evidence="2" id="KW-1133">Transmembrane helix</keyword>
<dbReference type="AlphaFoldDB" id="A0A0E0AVE3"/>
<dbReference type="EnsemblPlants" id="OGLUM08G15650.1">
    <property type="protein sequence ID" value="OGLUM08G15650.1"/>
    <property type="gene ID" value="OGLUM08G15650"/>
</dbReference>
<accession>A0A0E0AVE3</accession>
<dbReference type="Proteomes" id="UP000026961">
    <property type="component" value="Chromosome 8"/>
</dbReference>
<feature type="region of interest" description="Disordered" evidence="1">
    <location>
        <begin position="1"/>
        <end position="20"/>
    </location>
</feature>
<dbReference type="HOGENOM" id="CLU_095854_0_0_1"/>
<protein>
    <submittedName>
        <fullName evidence="3">Uncharacterized protein</fullName>
    </submittedName>
</protein>
<feature type="transmembrane region" description="Helical" evidence="2">
    <location>
        <begin position="163"/>
        <end position="188"/>
    </location>
</feature>
<proteinExistence type="predicted"/>
<sequence length="191" mass="19349">MTLDGSVKGVGGSRSSSSLPVGTLALPGAPPLLCGEFLDWIEAAAPGEAQDAEAMPSSPGFSFSQKWRGGRRVVEQRGPGPALRGGGSMKSADEGASVRCGGCCVLPFVCVGVLSWWTAICSQGCRVPGESLVRWFTGPAVAMSSGIVISLGRCRGWAMAASLDVVTTVVASFSESLLCGVAVGLAAFGHA</sequence>
<name>A0A0E0AVE3_9ORYZ</name>
<evidence type="ECO:0000256" key="1">
    <source>
        <dbReference type="SAM" id="MobiDB-lite"/>
    </source>
</evidence>
<organism evidence="3">
    <name type="scientific">Oryza glumipatula</name>
    <dbReference type="NCBI Taxonomy" id="40148"/>
    <lineage>
        <taxon>Eukaryota</taxon>
        <taxon>Viridiplantae</taxon>
        <taxon>Streptophyta</taxon>
        <taxon>Embryophyta</taxon>
        <taxon>Tracheophyta</taxon>
        <taxon>Spermatophyta</taxon>
        <taxon>Magnoliopsida</taxon>
        <taxon>Liliopsida</taxon>
        <taxon>Poales</taxon>
        <taxon>Poaceae</taxon>
        <taxon>BOP clade</taxon>
        <taxon>Oryzoideae</taxon>
        <taxon>Oryzeae</taxon>
        <taxon>Oryzinae</taxon>
        <taxon>Oryza</taxon>
    </lineage>
</organism>
<evidence type="ECO:0000313" key="4">
    <source>
        <dbReference type="Proteomes" id="UP000026961"/>
    </source>
</evidence>
<dbReference type="Gramene" id="OGLUM08G15650.1">
    <property type="protein sequence ID" value="OGLUM08G15650.1"/>
    <property type="gene ID" value="OGLUM08G15650"/>
</dbReference>
<reference evidence="3" key="1">
    <citation type="submission" date="2015-04" db="UniProtKB">
        <authorList>
            <consortium name="EnsemblPlants"/>
        </authorList>
    </citation>
    <scope>IDENTIFICATION</scope>
</reference>
<feature type="region of interest" description="Disordered" evidence="1">
    <location>
        <begin position="48"/>
        <end position="70"/>
    </location>
</feature>
<evidence type="ECO:0000256" key="2">
    <source>
        <dbReference type="SAM" id="Phobius"/>
    </source>
</evidence>
<evidence type="ECO:0000313" key="3">
    <source>
        <dbReference type="EnsemblPlants" id="OGLUM08G15650.1"/>
    </source>
</evidence>
<reference evidence="3" key="2">
    <citation type="submission" date="2018-05" db="EMBL/GenBank/DDBJ databases">
        <title>OgluRS3 (Oryza glumaepatula Reference Sequence Version 3).</title>
        <authorList>
            <person name="Zhang J."/>
            <person name="Kudrna D."/>
            <person name="Lee S."/>
            <person name="Talag J."/>
            <person name="Welchert J."/>
            <person name="Wing R.A."/>
        </authorList>
    </citation>
    <scope>NUCLEOTIDE SEQUENCE [LARGE SCALE GENOMIC DNA]</scope>
</reference>